<comment type="catalytic activity">
    <reaction evidence="2">
        <text>oxidized coenzyme F420-(gamma-L-Glu)(n) + a quinol + H(+) = reduced coenzyme F420-(gamma-L-Glu)(n) + a quinone</text>
        <dbReference type="Rhea" id="RHEA:39663"/>
        <dbReference type="Rhea" id="RHEA-COMP:12939"/>
        <dbReference type="Rhea" id="RHEA-COMP:14378"/>
        <dbReference type="ChEBI" id="CHEBI:15378"/>
        <dbReference type="ChEBI" id="CHEBI:24646"/>
        <dbReference type="ChEBI" id="CHEBI:132124"/>
        <dbReference type="ChEBI" id="CHEBI:133980"/>
        <dbReference type="ChEBI" id="CHEBI:139511"/>
    </reaction>
</comment>
<evidence type="ECO:0000256" key="1">
    <source>
        <dbReference type="ARBA" id="ARBA00008710"/>
    </source>
</evidence>
<comment type="similarity">
    <text evidence="1">Belongs to the F420H(2)-dependent quinone reductase family.</text>
</comment>
<dbReference type="InterPro" id="IPR012349">
    <property type="entry name" value="Split_barrel_FMN-bd"/>
</dbReference>
<name>A0A7D7R1X9_9ACTN</name>
<gene>
    <name evidence="3" type="ORF">H1R19_20410</name>
</gene>
<dbReference type="PANTHER" id="PTHR39428:SF1">
    <property type="entry name" value="F420H(2)-DEPENDENT QUINONE REDUCTASE RV1261C"/>
    <property type="match status" value="1"/>
</dbReference>
<reference evidence="4" key="1">
    <citation type="submission" date="2020-07" db="EMBL/GenBank/DDBJ databases">
        <title>novel species isolated from the respiratory tract of Marmot.</title>
        <authorList>
            <person name="Zhang G."/>
        </authorList>
    </citation>
    <scope>NUCLEOTIDE SEQUENCE [LARGE SCALE GENOMIC DNA]</scope>
    <source>
        <strain evidence="4">686</strain>
    </source>
</reference>
<dbReference type="Proteomes" id="UP000515663">
    <property type="component" value="Chromosome"/>
</dbReference>
<dbReference type="Gene3D" id="2.30.110.10">
    <property type="entry name" value="Electron Transport, Fmn-binding Protein, Chain A"/>
    <property type="match status" value="1"/>
</dbReference>
<evidence type="ECO:0000313" key="3">
    <source>
        <dbReference type="EMBL" id="QMT01187.1"/>
    </source>
</evidence>
<evidence type="ECO:0000256" key="2">
    <source>
        <dbReference type="ARBA" id="ARBA00049106"/>
    </source>
</evidence>
<dbReference type="Pfam" id="PF04075">
    <property type="entry name" value="F420H2_quin_red"/>
    <property type="match status" value="1"/>
</dbReference>
<sequence>MSDFNTTVIEEFRTNNGHVDTAGFGKNLLLVHTVGAKSGEPRVSPLFALPDDGGWLIIGSFAGSPKAPAWVHNLRAHPDSVSVETPGADGVEHHDAQVTEISDDDWDAKWAKFTSASKQFVKYTETAEGRKFPIFRVTLSS</sequence>
<organism evidence="3 4">
    <name type="scientific">Gordonia jinghuaiqii</name>
    <dbReference type="NCBI Taxonomy" id="2758710"/>
    <lineage>
        <taxon>Bacteria</taxon>
        <taxon>Bacillati</taxon>
        <taxon>Actinomycetota</taxon>
        <taxon>Actinomycetes</taxon>
        <taxon>Mycobacteriales</taxon>
        <taxon>Gordoniaceae</taxon>
        <taxon>Gordonia</taxon>
    </lineage>
</organism>
<dbReference type="NCBIfam" id="TIGR00026">
    <property type="entry name" value="hi_GC_TIGR00026"/>
    <property type="match status" value="1"/>
</dbReference>
<dbReference type="KEGG" id="gji:H1R19_20410"/>
<dbReference type="EMBL" id="CP059491">
    <property type="protein sequence ID" value="QMT01187.1"/>
    <property type="molecule type" value="Genomic_DNA"/>
</dbReference>
<keyword evidence="4" id="KW-1185">Reference proteome</keyword>
<dbReference type="SUPFAM" id="SSF50475">
    <property type="entry name" value="FMN-binding split barrel"/>
    <property type="match status" value="1"/>
</dbReference>
<accession>A0A7D7R1X9</accession>
<dbReference type="GO" id="GO:0016491">
    <property type="term" value="F:oxidoreductase activity"/>
    <property type="evidence" value="ECO:0007669"/>
    <property type="project" value="InterPro"/>
</dbReference>
<dbReference type="GO" id="GO:0070967">
    <property type="term" value="F:coenzyme F420 binding"/>
    <property type="evidence" value="ECO:0007669"/>
    <property type="project" value="TreeGrafter"/>
</dbReference>
<dbReference type="AlphaFoldDB" id="A0A7D7R1X9"/>
<dbReference type="PANTHER" id="PTHR39428">
    <property type="entry name" value="F420H(2)-DEPENDENT QUINONE REDUCTASE RV1261C"/>
    <property type="match status" value="1"/>
</dbReference>
<proteinExistence type="inferred from homology"/>
<dbReference type="GO" id="GO:0005886">
    <property type="term" value="C:plasma membrane"/>
    <property type="evidence" value="ECO:0007669"/>
    <property type="project" value="TreeGrafter"/>
</dbReference>
<dbReference type="InterPro" id="IPR004378">
    <property type="entry name" value="F420H2_quin_Rdtase"/>
</dbReference>
<evidence type="ECO:0000313" key="4">
    <source>
        <dbReference type="Proteomes" id="UP000515663"/>
    </source>
</evidence>
<protein>
    <submittedName>
        <fullName evidence="3">Nitroreductase family deazaflavin-dependent oxidoreductase</fullName>
    </submittedName>
</protein>
<dbReference type="RefSeq" id="WP_219850002.1">
    <property type="nucleotide sequence ID" value="NZ_CP059491.1"/>
</dbReference>